<keyword evidence="2" id="KW-0645">Protease</keyword>
<dbReference type="Proteomes" id="UP000095282">
    <property type="component" value="Unplaced"/>
</dbReference>
<dbReference type="FunFam" id="3.40.50.12670:FF:000002">
    <property type="entry name" value="Carboxypeptidase"/>
    <property type="match status" value="3"/>
</dbReference>
<accession>A0A1I7TJ55</accession>
<dbReference type="WBParaSite" id="Csp11.Scaffold626.g6440.t1">
    <property type="protein sequence ID" value="Csp11.Scaffold626.g6440.t1"/>
    <property type="gene ID" value="Csp11.Scaffold626.g6440"/>
</dbReference>
<evidence type="ECO:0000313" key="6">
    <source>
        <dbReference type="Proteomes" id="UP000095282"/>
    </source>
</evidence>
<dbReference type="EC" id="3.4.16.-" evidence="2"/>
<organism evidence="6 7">
    <name type="scientific">Caenorhabditis tropicalis</name>
    <dbReference type="NCBI Taxonomy" id="1561998"/>
    <lineage>
        <taxon>Eukaryota</taxon>
        <taxon>Metazoa</taxon>
        <taxon>Ecdysozoa</taxon>
        <taxon>Nematoda</taxon>
        <taxon>Chromadorea</taxon>
        <taxon>Rhabditida</taxon>
        <taxon>Rhabditina</taxon>
        <taxon>Rhabditomorpha</taxon>
        <taxon>Rhabditoidea</taxon>
        <taxon>Rhabditidae</taxon>
        <taxon>Peloderinae</taxon>
        <taxon>Caenorhabditis</taxon>
    </lineage>
</organism>
<dbReference type="InterPro" id="IPR029071">
    <property type="entry name" value="Ubiquitin-like_domsf"/>
</dbReference>
<evidence type="ECO:0000256" key="4">
    <source>
        <dbReference type="SAM" id="Phobius"/>
    </source>
</evidence>
<keyword evidence="4" id="KW-0812">Transmembrane</keyword>
<dbReference type="SUPFAM" id="SSF54236">
    <property type="entry name" value="Ubiquitin-like"/>
    <property type="match status" value="1"/>
</dbReference>
<sequence>MRGSSFVFCFYHHQTEEHHDLGKSTKSLSSQNYSWGGARTLEEEACGGDKTGAHSHSDASPKTSVMLRSLGILCLLGAALAAPSLSASMSDDLVTDLPGLTFTPNFKQYSGYLDGSQGNHLHYWLVESQTNPSTAPLVLWLNGGPGCSSLLGLLSENGPFRIQRDNATVIENVNSWNKAANILYLESPRDVGFSYRDSTATPDLLYNDDKTAADNALALIQFFQRFPQYQGRDFYITGESYGGVYVPTLTKLVVQMIQNNTTPYISLKGFAVGNGALSRQQLTNSGIDLLYYRGMLGTTQWENLRQCCPDTPQGPLVDCDFSQFVVFDNYGNPAPRNDTNDAQRIACGKMVIQLGLNSIWETYNDVYNSYQDCYNFDTTVFGGSEKRHAKVHQQTMRKIMRTSLSTTGANQAYNLFSNGINPFIDQGSLVNKMSTDALNNYPCYVDDATTSWLGRQDVRNALHIPASVQAWQECSDDINEKYYIQQYPDMTPIFKFLVDSAYPLKALIYNGDVDFACNYLGDQWFVENLANSAYKMTLTRQREQWNYTRAGTQNTYQPTLAGYLKSWSYSKFQLDLLTVKGAGHMVPMDRPGPALQLFHNFLYNGQNGYSAQVPYDVTAAPLRSQYAAPPQKTWTRKQADRVWNLPGITYGLNFKQYSGYLNGVTGNYLHYWFVESQGNPTSDPLVLWLTGGPGCSGLMAMLTELGPFHPNPDGKTLFENVYSWNKAANIIFLESPRGVGFSVQDPSLNNDTIWDDQRTATDTYLALKDFLTVYPEYINRPFFVTGESYGGVYVPTITSLLIDKIQSGDFPQLNLIGMSIGNGELSAIQQFNSAIMMSYFHGLFSKDDFDSLQQCCNQNKTSSQWFEYCNFAQYIHLGPDGTAIPNDNSFCANKVADLGQQRFWNSLNDVYNIYQDCYEDSSRAFGSRMTIAQKKLHLKGFIDQGAKISTSSTDNQGGLACYGTTQAASWINLPDVRSALHVSSAAGQWSACNDTINGLYVQQHNDTTSVFQHILDSKYPLRVLIYNGDVDQACNYLGDQWFIEAFALKNQLPVTKARADWRYMTQIAGYAKKFDNKAGFSIDLITVKGAGHLVPTDRPGPALQMIANFFRNQDYSNPTVIDTSLHPLTNTYVVAEQLAASLNRSLTGVTHNGNRVHTKVHKVVRADKFAKTGEQESVKQPSERAGYPPPPTQTKAQDEVTNLPGLTFTPNFKQYSGYLNASAGNYLHYWLVESQQNPGADPLILWLNGGPGCSSIGGFLEELGPFHVNSDGKTLFENTFSWNKAGNVLFLEAPRDVGYSFRSNEFPADTMYNDTYTASDTVLALGNFFDKFPEYQNRPFYITGESYGGVYVPTLTRALINAIQAKTLQRVNLVGVAIGNGELSGIQQINSAVSLLYFRGEHDKSDWDAISKCCDTSVPQAYCDYTQYINIDTSGNVSPKLNDNSLAAQCGQLVTQQGFLDVWTTDNDVYNTFADCYSAPAAGDSKLNELARGIRRVQNRRTKRSADVSPFLPSQLFVDQAKKINYQSTDANGGFTCFSGDASEAYMNIPEVRAALHIPTTLPYWTDCNLVMNENYIQQHNDTTSVFNDILASSYPLRFLIYNGDVDMACQFLGDQWFIEKLAKNNNMAVTHQHSPWNYTQGQYLPRVGGYWKQFTYTKAGTNTKVVFDQLTVKGAGHFVPQDRPGPALQMIYNFVNQLDYNKNLTLDYSRKPLLAQYQPAPVTVPRRKADHIFALPGVTWNVNFMQHSGYLQATQGNKLFYWFIESQSGNEGDPIILWLQGGPGCASTGGLLGEIGPFFVNPDGETLFENVYSWNKAAHILIIDSPRGVGFSYQDTNQNKDQTWDDDKTALDTYTALEDFFAAYTPHRNSELYITGESYGGVYVPTLTRLLIQKIQAGQSNIKLRGMGIGNGFVSATNDVRTLPDFLYFHGIYDKPQWEKLRACCPSSDVSYDCNYDYYITFDSQMDVIAKSFPNNQTLQDCANLVEQLSFDRNWKAMYDQYNLYQDCYVTPRDQSSPFTAKQERMSRLELERRLKSFIPQSQIKTSQFDPLSTDATGGYSCWNIQASDHYLSLPHVRDALHIPDQVQRWTFCANLNYTCLYNDTTQVFTDILNSGYDLKVLIYNGDVDSVCSMFEAESLVNNLAINQNFVVNQPRGLWLYGGQIGGYVQKFQKSNLTIDLLTVKGAGHMSPTDRPGPVLQMINNFVHGQGYNTTIGVSMLRQPLLAQYTEQNDGPTMAPTNLPPASNPTVKTTTTTTVATTTQSSSLISVLFSVFFVAIVKLFLHIKAIVYNKTRKYAGHTIDLNLGDNATVAEAKSKIEEITTVPSQIQWIVFGTTHLDDSKPLREYGIRDGYTIYSTPTYVEIQDMPNL</sequence>
<dbReference type="eggNOG" id="KOG1282">
    <property type="taxonomic scope" value="Eukaryota"/>
</dbReference>
<reference evidence="7" key="1">
    <citation type="submission" date="2016-11" db="UniProtKB">
        <authorList>
            <consortium name="WormBaseParasite"/>
        </authorList>
    </citation>
    <scope>IDENTIFICATION</scope>
</reference>
<keyword evidence="2" id="KW-0378">Hydrolase</keyword>
<keyword evidence="4" id="KW-0472">Membrane</keyword>
<dbReference type="InterPro" id="IPR033124">
    <property type="entry name" value="Ser_caboxypep_his_AS"/>
</dbReference>
<dbReference type="SMART" id="SM00213">
    <property type="entry name" value="UBQ"/>
    <property type="match status" value="1"/>
</dbReference>
<protein>
    <recommendedName>
        <fullName evidence="2">Carboxypeptidase</fullName>
        <ecNumber evidence="2">3.4.16.-</ecNumber>
    </recommendedName>
</protein>
<dbReference type="CDD" id="cd17039">
    <property type="entry name" value="Ubl_ubiquitin_like"/>
    <property type="match status" value="1"/>
</dbReference>
<dbReference type="PANTHER" id="PTHR11802">
    <property type="entry name" value="SERINE PROTEASE FAMILY S10 SERINE CARBOXYPEPTIDASE"/>
    <property type="match status" value="1"/>
</dbReference>
<name>A0A1I7TJ55_9PELO</name>
<proteinExistence type="inferred from homology"/>
<dbReference type="STRING" id="1561998.A0A1I7TJ55"/>
<dbReference type="PROSITE" id="PS00560">
    <property type="entry name" value="CARBOXYPEPT_SER_HIS"/>
    <property type="match status" value="3"/>
</dbReference>
<dbReference type="PRINTS" id="PR00724">
    <property type="entry name" value="CRBOXYPTASEC"/>
</dbReference>
<feature type="domain" description="Ubiquitin-like" evidence="5">
    <location>
        <begin position="2286"/>
        <end position="2359"/>
    </location>
</feature>
<dbReference type="PROSITE" id="PS50053">
    <property type="entry name" value="UBIQUITIN_2"/>
    <property type="match status" value="1"/>
</dbReference>
<evidence type="ECO:0000256" key="2">
    <source>
        <dbReference type="RuleBase" id="RU361156"/>
    </source>
</evidence>
<dbReference type="FunFam" id="3.40.50.1820:FF:000401">
    <property type="entry name" value="Carboxypeptidase"/>
    <property type="match status" value="1"/>
</dbReference>
<dbReference type="PANTHER" id="PTHR11802:SF480">
    <property type="entry name" value="CARBOXYPEPTIDASE"/>
    <property type="match status" value="1"/>
</dbReference>
<dbReference type="InterPro" id="IPR029058">
    <property type="entry name" value="AB_hydrolase_fold"/>
</dbReference>
<evidence type="ECO:0000256" key="3">
    <source>
        <dbReference type="SAM" id="MobiDB-lite"/>
    </source>
</evidence>
<dbReference type="Gene3D" id="3.10.20.90">
    <property type="entry name" value="Phosphatidylinositol 3-kinase Catalytic Subunit, Chain A, domain 1"/>
    <property type="match status" value="1"/>
</dbReference>
<dbReference type="GO" id="GO:0004185">
    <property type="term" value="F:serine-type carboxypeptidase activity"/>
    <property type="evidence" value="ECO:0007669"/>
    <property type="project" value="UniProtKB-UniRule"/>
</dbReference>
<dbReference type="PROSITE" id="PS00131">
    <property type="entry name" value="CARBOXYPEPT_SER_SER"/>
    <property type="match status" value="4"/>
</dbReference>
<evidence type="ECO:0000256" key="1">
    <source>
        <dbReference type="ARBA" id="ARBA00009431"/>
    </source>
</evidence>
<comment type="similarity">
    <text evidence="1 2">Belongs to the peptidase S10 family.</text>
</comment>
<keyword evidence="2" id="KW-0121">Carboxypeptidase</keyword>
<evidence type="ECO:0000259" key="5">
    <source>
        <dbReference type="PROSITE" id="PS50053"/>
    </source>
</evidence>
<dbReference type="InterPro" id="IPR001563">
    <property type="entry name" value="Peptidase_S10"/>
</dbReference>
<dbReference type="SUPFAM" id="SSF53474">
    <property type="entry name" value="alpha/beta-Hydrolases"/>
    <property type="match status" value="4"/>
</dbReference>
<feature type="transmembrane region" description="Helical" evidence="4">
    <location>
        <begin position="2269"/>
        <end position="2288"/>
    </location>
</feature>
<dbReference type="InterPro" id="IPR000626">
    <property type="entry name" value="Ubiquitin-like_dom"/>
</dbReference>
<dbReference type="Gene3D" id="3.40.50.12670">
    <property type="match status" value="1"/>
</dbReference>
<dbReference type="InterPro" id="IPR018202">
    <property type="entry name" value="Ser_caboxypep_ser_AS"/>
</dbReference>
<keyword evidence="6" id="KW-1185">Reference proteome</keyword>
<dbReference type="FunFam" id="3.40.50.12670:FF:000004">
    <property type="entry name" value="Carboxypeptidase"/>
    <property type="match status" value="1"/>
</dbReference>
<dbReference type="Pfam" id="PF00450">
    <property type="entry name" value="Peptidase_S10"/>
    <property type="match status" value="4"/>
</dbReference>
<keyword evidence="4" id="KW-1133">Transmembrane helix</keyword>
<dbReference type="GO" id="GO:0006508">
    <property type="term" value="P:proteolysis"/>
    <property type="evidence" value="ECO:0007669"/>
    <property type="project" value="UniProtKB-KW"/>
</dbReference>
<dbReference type="FunFam" id="3.40.50.1820:FF:000222">
    <property type="entry name" value="Carboxypeptidase"/>
    <property type="match status" value="3"/>
</dbReference>
<evidence type="ECO:0000313" key="7">
    <source>
        <dbReference type="WBParaSite" id="Csp11.Scaffold626.g6440.t1"/>
    </source>
</evidence>
<dbReference type="Gene3D" id="3.40.50.1820">
    <property type="entry name" value="alpha/beta hydrolase"/>
    <property type="match status" value="5"/>
</dbReference>
<dbReference type="Pfam" id="PF00240">
    <property type="entry name" value="ubiquitin"/>
    <property type="match status" value="1"/>
</dbReference>
<feature type="region of interest" description="Disordered" evidence="3">
    <location>
        <begin position="1170"/>
        <end position="1196"/>
    </location>
</feature>